<protein>
    <recommendedName>
        <fullName evidence="5">Tetratricopeptide repeat protein</fullName>
    </recommendedName>
</protein>
<dbReference type="AlphaFoldDB" id="A0A9X2NY43"/>
<feature type="coiled-coil region" evidence="1">
    <location>
        <begin position="382"/>
        <end position="444"/>
    </location>
</feature>
<evidence type="ECO:0000256" key="1">
    <source>
        <dbReference type="SAM" id="Coils"/>
    </source>
</evidence>
<reference evidence="3" key="2">
    <citation type="submission" date="2022-04" db="EMBL/GenBank/DDBJ databases">
        <authorList>
            <person name="Fokt H."/>
            <person name="Baines J."/>
        </authorList>
    </citation>
    <scope>NUCLEOTIDE SEQUENCE</scope>
    <source>
        <strain evidence="3">KH569_7</strain>
    </source>
</reference>
<dbReference type="InterPro" id="IPR011990">
    <property type="entry name" value="TPR-like_helical_dom_sf"/>
</dbReference>
<evidence type="ECO:0000313" key="3">
    <source>
        <dbReference type="EMBL" id="MCR6506737.1"/>
    </source>
</evidence>
<keyword evidence="2" id="KW-0812">Transmembrane</keyword>
<feature type="transmembrane region" description="Helical" evidence="2">
    <location>
        <begin position="365"/>
        <end position="382"/>
    </location>
</feature>
<dbReference type="EMBL" id="JAMZEE010000001">
    <property type="protein sequence ID" value="MCR6506737.1"/>
    <property type="molecule type" value="Genomic_DNA"/>
</dbReference>
<organism evidence="3 4">
    <name type="scientific">Bacteroides muris</name>
    <name type="common">ex Fokt et al. 2023</name>
    <dbReference type="NCBI Taxonomy" id="2937417"/>
    <lineage>
        <taxon>Bacteria</taxon>
        <taxon>Pseudomonadati</taxon>
        <taxon>Bacteroidota</taxon>
        <taxon>Bacteroidia</taxon>
        <taxon>Bacteroidales</taxon>
        <taxon>Bacteroidaceae</taxon>
        <taxon>Bacteroides</taxon>
    </lineage>
</organism>
<dbReference type="RefSeq" id="WP_257939622.1">
    <property type="nucleotide sequence ID" value="NZ_JAMZEE010000001.1"/>
</dbReference>
<keyword evidence="1" id="KW-0175">Coiled coil</keyword>
<name>A0A9X2NY43_9BACE</name>
<dbReference type="Gene3D" id="1.25.40.10">
    <property type="entry name" value="Tetratricopeptide repeat domain"/>
    <property type="match status" value="1"/>
</dbReference>
<keyword evidence="2" id="KW-1133">Transmembrane helix</keyword>
<sequence length="580" mass="67806">MRKAIITTLSVLIVLLSIACNTRVNYNKYLIAIDSLIVQQPDTALSMLEAFPTNSLQTQADSAYYGLLMTETRDKNYIIQTNDSLIQSALTYYNGTNDIEKRARAHYYSGCVYRDSRKKKEAMTQYLIAQPLAEEAGEKRLLSLIYLNIGYLYYSQNLNTQADSSYQLAQQIGIQLKDSVLQAEVLSRRGLIRMEKGEEFYPEAEKMMLKALAIVQKQSNIQLKENVFSSLCQLYNWMENGEKAIEFAKQNLGVQKDRTTCYKAFELLGSAYYLILQYDSARYYLQKSLFTTDYATKAGAYMYLADIAKEQGDLATSLEMERNYSAYLDSMQNSRYPYEIIDAENKQQIIQQKEKYDSSINKHTYIFLVSVGIIIIVTFFSLERYRNRAKQLQKDKNKLATEQVAIQEQYRILRLELQSKEEKITFLQNKIEKYHNNKEQQQKLCGELHKLNIERNCLLKESFNHSDIHNKMRRIILSCKEHDKSEETMEDEDWLQLIAETDRCQSNITLYLQSEYHLTPEEIHLCCLYLTNFPIMHLAYLLNCTRDTIYKKANRILEQKMGLSRKETSLKETLNRLCQR</sequence>
<dbReference type="SUPFAM" id="SSF48452">
    <property type="entry name" value="TPR-like"/>
    <property type="match status" value="1"/>
</dbReference>
<evidence type="ECO:0008006" key="5">
    <source>
        <dbReference type="Google" id="ProtNLM"/>
    </source>
</evidence>
<evidence type="ECO:0000256" key="2">
    <source>
        <dbReference type="SAM" id="Phobius"/>
    </source>
</evidence>
<dbReference type="Proteomes" id="UP001143810">
    <property type="component" value="Unassembled WGS sequence"/>
</dbReference>
<accession>A0A9X2NY43</accession>
<keyword evidence="2" id="KW-0472">Membrane</keyword>
<proteinExistence type="predicted"/>
<comment type="caution">
    <text evidence="3">The sequence shown here is derived from an EMBL/GenBank/DDBJ whole genome shotgun (WGS) entry which is preliminary data.</text>
</comment>
<reference evidence="3" key="1">
    <citation type="journal article" date="2022" name="Arch. Microbiol.">
        <title>Bacteroides muris sp. nov. isolated from the cecum of wild-derived house mice.</title>
        <authorList>
            <person name="Fokt H."/>
            <person name="Unni R."/>
            <person name="Repnik U."/>
            <person name="Schmitz R.A."/>
            <person name="Bramkamp M."/>
            <person name="Baines J.F."/>
            <person name="Unterweger D."/>
        </authorList>
    </citation>
    <scope>NUCLEOTIDE SEQUENCE</scope>
    <source>
        <strain evidence="3">KH569_7</strain>
    </source>
</reference>
<dbReference type="PROSITE" id="PS51257">
    <property type="entry name" value="PROKAR_LIPOPROTEIN"/>
    <property type="match status" value="1"/>
</dbReference>
<evidence type="ECO:0000313" key="4">
    <source>
        <dbReference type="Proteomes" id="UP001143810"/>
    </source>
</evidence>
<gene>
    <name evidence="3" type="ORF">M1B78_00775</name>
</gene>